<comment type="caution">
    <text evidence="5">The sequence shown here is derived from an EMBL/GenBank/DDBJ whole genome shotgun (WGS) entry which is preliminary data.</text>
</comment>
<comment type="similarity">
    <text evidence="2">Belongs to the major facilitator superfamily. Monocarboxylate porter (TC 2.A.1.13) family.</text>
</comment>
<dbReference type="InterPro" id="IPR036259">
    <property type="entry name" value="MFS_trans_sf"/>
</dbReference>
<reference evidence="5" key="1">
    <citation type="journal article" date="2022" name="G3 (Bethesda)">
        <title>High quality genome of the basidiomycete yeast Dioszegia hungarica PDD-24b-2 isolated from cloud water.</title>
        <authorList>
            <person name="Jarrige D."/>
            <person name="Haridas S."/>
            <person name="Bleykasten-Grosshans C."/>
            <person name="Joly M."/>
            <person name="Nadalig T."/>
            <person name="Sancelme M."/>
            <person name="Vuilleumier S."/>
            <person name="Grigoriev I.V."/>
            <person name="Amato P."/>
            <person name="Bringel F."/>
        </authorList>
    </citation>
    <scope>NUCLEOTIDE SEQUENCE</scope>
    <source>
        <strain evidence="5">PDD-24b-2</strain>
    </source>
</reference>
<dbReference type="RefSeq" id="XP_052946043.1">
    <property type="nucleotide sequence ID" value="XM_053087195.1"/>
</dbReference>
<evidence type="ECO:0000313" key="5">
    <source>
        <dbReference type="EMBL" id="KAI9636266.1"/>
    </source>
</evidence>
<accession>A0AA38HC86</accession>
<keyword evidence="4" id="KW-0812">Transmembrane</keyword>
<organism evidence="5 6">
    <name type="scientific">Dioszegia hungarica</name>
    <dbReference type="NCBI Taxonomy" id="4972"/>
    <lineage>
        <taxon>Eukaryota</taxon>
        <taxon>Fungi</taxon>
        <taxon>Dikarya</taxon>
        <taxon>Basidiomycota</taxon>
        <taxon>Agaricomycotina</taxon>
        <taxon>Tremellomycetes</taxon>
        <taxon>Tremellales</taxon>
        <taxon>Bulleribasidiaceae</taxon>
        <taxon>Dioszegia</taxon>
    </lineage>
</organism>
<dbReference type="PANTHER" id="PTHR11360:SF315">
    <property type="entry name" value="TRANSPORTER MCH2-RELATED"/>
    <property type="match status" value="1"/>
</dbReference>
<dbReference type="Pfam" id="PF07690">
    <property type="entry name" value="MFS_1"/>
    <property type="match status" value="1"/>
</dbReference>
<dbReference type="AlphaFoldDB" id="A0AA38HC86"/>
<evidence type="ECO:0000256" key="4">
    <source>
        <dbReference type="SAM" id="Phobius"/>
    </source>
</evidence>
<evidence type="ECO:0000313" key="6">
    <source>
        <dbReference type="Proteomes" id="UP001164286"/>
    </source>
</evidence>
<evidence type="ECO:0000256" key="1">
    <source>
        <dbReference type="ARBA" id="ARBA00004141"/>
    </source>
</evidence>
<dbReference type="Gene3D" id="1.20.1250.20">
    <property type="entry name" value="MFS general substrate transporter like domains"/>
    <property type="match status" value="2"/>
</dbReference>
<keyword evidence="4" id="KW-0472">Membrane</keyword>
<keyword evidence="4" id="KW-1133">Transmembrane helix</keyword>
<comment type="subcellular location">
    <subcellularLocation>
        <location evidence="1">Membrane</location>
        <topology evidence="1">Multi-pass membrane protein</topology>
    </subcellularLocation>
</comment>
<dbReference type="PANTHER" id="PTHR11360">
    <property type="entry name" value="MONOCARBOXYLATE TRANSPORTER"/>
    <property type="match status" value="1"/>
</dbReference>
<dbReference type="SUPFAM" id="SSF103473">
    <property type="entry name" value="MFS general substrate transporter"/>
    <property type="match status" value="1"/>
</dbReference>
<feature type="compositionally biased region" description="Polar residues" evidence="3">
    <location>
        <begin position="1"/>
        <end position="15"/>
    </location>
</feature>
<feature type="region of interest" description="Disordered" evidence="3">
    <location>
        <begin position="1"/>
        <end position="24"/>
    </location>
</feature>
<feature type="transmembrane region" description="Helical" evidence="4">
    <location>
        <begin position="212"/>
        <end position="234"/>
    </location>
</feature>
<gene>
    <name evidence="5" type="ORF">MKK02DRAFT_26455</name>
</gene>
<feature type="transmembrane region" description="Helical" evidence="4">
    <location>
        <begin position="418"/>
        <end position="440"/>
    </location>
</feature>
<feature type="transmembrane region" description="Helical" evidence="4">
    <location>
        <begin position="255"/>
        <end position="278"/>
    </location>
</feature>
<dbReference type="GO" id="GO:0022857">
    <property type="term" value="F:transmembrane transporter activity"/>
    <property type="evidence" value="ECO:0007669"/>
    <property type="project" value="InterPro"/>
</dbReference>
<protein>
    <submittedName>
        <fullName evidence="5">UM00103-like protein</fullName>
    </submittedName>
</protein>
<dbReference type="InterPro" id="IPR050327">
    <property type="entry name" value="Proton-linked_MCT"/>
</dbReference>
<dbReference type="GO" id="GO:0016020">
    <property type="term" value="C:membrane"/>
    <property type="evidence" value="ECO:0007669"/>
    <property type="project" value="UniProtKB-SubCell"/>
</dbReference>
<evidence type="ECO:0000256" key="2">
    <source>
        <dbReference type="ARBA" id="ARBA00006727"/>
    </source>
</evidence>
<dbReference type="GeneID" id="77726396"/>
<name>A0AA38HC86_9TREE</name>
<feature type="transmembrane region" description="Helical" evidence="4">
    <location>
        <begin position="92"/>
        <end position="114"/>
    </location>
</feature>
<feature type="transmembrane region" description="Helical" evidence="4">
    <location>
        <begin position="145"/>
        <end position="170"/>
    </location>
</feature>
<sequence>MSTARSAPVESTNAAATGLSEPIPLPDSAKEDIHTAELPQEVDVIPNGGYGWVVAVCILCSNAVTWGNNTTYGVFTAYYLQNNYFNASDLDYAWVGGLSVAAALILAPLANWLTQRTNYRVSLFIGASLVVLGQCLAGISTSFGPFLVCQGLVFGAGLGLVLIPSLPLLAHWFDTRLALAQGLAAAGSGLGGLVLANTTRAALENPRLGVKWALIINGGISAAVLFPAIALLRGRHKAVGARSAPYEAKWFVHPGFVWVLLWAFFAMIAYFIAIYSLASFATSALGLSQGQGAALQSILSAGQMIGRPAWGFLLDKGGRINMTIVCYIACGLSTLCIWLPARSFAVLAVFAFIQGVTGGTIWSASTPIAARVVGVKDLQSAMAIFWLVLVLPALVGQPIAIALLQHSTGTLGRQGAEAYYISIGFCGGVALFSAALLYGAKRHLQGNWRLWQIT</sequence>
<dbReference type="EMBL" id="JAKWFO010000005">
    <property type="protein sequence ID" value="KAI9636266.1"/>
    <property type="molecule type" value="Genomic_DNA"/>
</dbReference>
<proteinExistence type="inferred from homology"/>
<feature type="transmembrane region" description="Helical" evidence="4">
    <location>
        <begin position="121"/>
        <end position="139"/>
    </location>
</feature>
<keyword evidence="6" id="KW-1185">Reference proteome</keyword>
<evidence type="ECO:0000256" key="3">
    <source>
        <dbReference type="SAM" id="MobiDB-lite"/>
    </source>
</evidence>
<feature type="transmembrane region" description="Helical" evidence="4">
    <location>
        <begin position="177"/>
        <end position="196"/>
    </location>
</feature>
<dbReference type="InterPro" id="IPR011701">
    <property type="entry name" value="MFS"/>
</dbReference>
<feature type="transmembrane region" description="Helical" evidence="4">
    <location>
        <begin position="384"/>
        <end position="406"/>
    </location>
</feature>
<dbReference type="Proteomes" id="UP001164286">
    <property type="component" value="Unassembled WGS sequence"/>
</dbReference>
<feature type="transmembrane region" description="Helical" evidence="4">
    <location>
        <begin position="320"/>
        <end position="339"/>
    </location>
</feature>
<feature type="transmembrane region" description="Helical" evidence="4">
    <location>
        <begin position="344"/>
        <end position="364"/>
    </location>
</feature>